<dbReference type="InterPro" id="IPR000182">
    <property type="entry name" value="GNAT_dom"/>
</dbReference>
<dbReference type="SUPFAM" id="SSF55729">
    <property type="entry name" value="Acyl-CoA N-acyltransferases (Nat)"/>
    <property type="match status" value="1"/>
</dbReference>
<evidence type="ECO:0000313" key="6">
    <source>
        <dbReference type="Proteomes" id="UP000270649"/>
    </source>
</evidence>
<dbReference type="EMBL" id="JAACBX020000002">
    <property type="protein sequence ID" value="MBM0244808.1"/>
    <property type="molecule type" value="Genomic_DNA"/>
</dbReference>
<dbReference type="GeneID" id="92746578"/>
<evidence type="ECO:0000256" key="2">
    <source>
        <dbReference type="ARBA" id="ARBA00023315"/>
    </source>
</evidence>
<dbReference type="InterPro" id="IPR016181">
    <property type="entry name" value="Acyl_CoA_acyltransferase"/>
</dbReference>
<dbReference type="Pfam" id="PF00583">
    <property type="entry name" value="Acetyltransf_1"/>
    <property type="match status" value="1"/>
</dbReference>
<evidence type="ECO:0000313" key="4">
    <source>
        <dbReference type="EMBL" id="MBM0244808.1"/>
    </source>
</evidence>
<dbReference type="AlphaFoldDB" id="A0A3M0GKV5"/>
<evidence type="ECO:0000313" key="7">
    <source>
        <dbReference type="Proteomes" id="UP001518680"/>
    </source>
</evidence>
<reference evidence="4 7" key="2">
    <citation type="submission" date="2021-01" db="EMBL/GenBank/DDBJ databases">
        <title>Complete genome sequences of Corynebacterium macginleyi strains isolated from infectious keratitis.</title>
        <authorList>
            <person name="Sagerfors S."/>
            <person name="Poehlein A."/>
            <person name="Soderquist B."/>
            <person name="Bruggemann H."/>
        </authorList>
    </citation>
    <scope>NUCLEOTIDE SEQUENCE [LARGE SCALE GENOMIC DNA]</scope>
    <source>
        <strain evidence="4 7">12T220</strain>
    </source>
</reference>
<evidence type="ECO:0000259" key="3">
    <source>
        <dbReference type="PROSITE" id="PS51186"/>
    </source>
</evidence>
<keyword evidence="2" id="KW-0012">Acyltransferase</keyword>
<evidence type="ECO:0000313" key="5">
    <source>
        <dbReference type="EMBL" id="RMB57926.1"/>
    </source>
</evidence>
<dbReference type="CDD" id="cd04301">
    <property type="entry name" value="NAT_SF"/>
    <property type="match status" value="1"/>
</dbReference>
<dbReference type="Proteomes" id="UP001518680">
    <property type="component" value="Unassembled WGS sequence"/>
</dbReference>
<dbReference type="OrthoDB" id="3173333at2"/>
<gene>
    <name evidence="5" type="ORF">D9543_09005</name>
    <name evidence="4" type="ORF">GWO63_011330</name>
</gene>
<dbReference type="GO" id="GO:0016747">
    <property type="term" value="F:acyltransferase activity, transferring groups other than amino-acyl groups"/>
    <property type="evidence" value="ECO:0007669"/>
    <property type="project" value="InterPro"/>
</dbReference>
<accession>A0A3M0GKV5</accession>
<keyword evidence="7" id="KW-1185">Reference proteome</keyword>
<reference evidence="5 6" key="1">
    <citation type="submission" date="2018-10" db="EMBL/GenBank/DDBJ databases">
        <title>Corynebacterium macginleyi genome sequencing and assembly of the type strain and two clinical samples.</title>
        <authorList>
            <person name="Bernier A.-M."/>
            <person name="Bernard K."/>
        </authorList>
    </citation>
    <scope>NUCLEOTIDE SEQUENCE [LARGE SCALE GENOMIC DNA]</scope>
    <source>
        <strain evidence="5 6">NML 120205</strain>
    </source>
</reference>
<name>A0A3M0GKV5_9CORY</name>
<dbReference type="PANTHER" id="PTHR43072">
    <property type="entry name" value="N-ACETYLTRANSFERASE"/>
    <property type="match status" value="1"/>
</dbReference>
<dbReference type="PROSITE" id="PS51186">
    <property type="entry name" value="GNAT"/>
    <property type="match status" value="1"/>
</dbReference>
<evidence type="ECO:0000256" key="1">
    <source>
        <dbReference type="ARBA" id="ARBA00022679"/>
    </source>
</evidence>
<comment type="caution">
    <text evidence="5">The sequence shown here is derived from an EMBL/GenBank/DDBJ whole genome shotgun (WGS) entry which is preliminary data.</text>
</comment>
<dbReference type="Proteomes" id="UP000270649">
    <property type="component" value="Unassembled WGS sequence"/>
</dbReference>
<organism evidence="5 6">
    <name type="scientific">Corynebacterium macginleyi</name>
    <dbReference type="NCBI Taxonomy" id="38290"/>
    <lineage>
        <taxon>Bacteria</taxon>
        <taxon>Bacillati</taxon>
        <taxon>Actinomycetota</taxon>
        <taxon>Actinomycetes</taxon>
        <taxon>Mycobacteriales</taxon>
        <taxon>Corynebacteriaceae</taxon>
        <taxon>Corynebacterium</taxon>
    </lineage>
</organism>
<dbReference type="Gene3D" id="3.40.630.30">
    <property type="match status" value="1"/>
</dbReference>
<dbReference type="RefSeq" id="WP_121911588.1">
    <property type="nucleotide sequence ID" value="NZ_CP068291.1"/>
</dbReference>
<proteinExistence type="predicted"/>
<protein>
    <submittedName>
        <fullName evidence="4 5">N-acetyltransferase</fullName>
    </submittedName>
</protein>
<sequence length="166" mass="18366">MHIRPAELADAPFISAIYNTASAAKPAKNLITWQEEASDREDWLKEMFKAGSPVLVAVDDDEIIGWAAYFQFVTPAIYYGTVEDSIYISPAAQGKGVGSELLDALVDIATDDPYVETMITYIVDTNAGSIALHKKFGFKETGRMPNIHTKDGVRLGLVHLQRDFQR</sequence>
<feature type="domain" description="N-acetyltransferase" evidence="3">
    <location>
        <begin position="1"/>
        <end position="160"/>
    </location>
</feature>
<dbReference type="EMBL" id="REGC01000012">
    <property type="protein sequence ID" value="RMB57926.1"/>
    <property type="molecule type" value="Genomic_DNA"/>
</dbReference>
<dbReference type="PANTHER" id="PTHR43072:SF23">
    <property type="entry name" value="UPF0039 PROTEIN C11D3.02C"/>
    <property type="match status" value="1"/>
</dbReference>
<keyword evidence="1 5" id="KW-0808">Transferase</keyword>